<proteinExistence type="predicted"/>
<comment type="caution">
    <text evidence="2">The sequence shown here is derived from an EMBL/GenBank/DDBJ whole genome shotgun (WGS) entry which is preliminary data.</text>
</comment>
<feature type="region of interest" description="Disordered" evidence="1">
    <location>
        <begin position="1"/>
        <end position="110"/>
    </location>
</feature>
<feature type="region of interest" description="Disordered" evidence="1">
    <location>
        <begin position="383"/>
        <end position="407"/>
    </location>
</feature>
<dbReference type="EMBL" id="CADEAL010001060">
    <property type="protein sequence ID" value="CAB1428514.1"/>
    <property type="molecule type" value="Genomic_DNA"/>
</dbReference>
<feature type="region of interest" description="Disordered" evidence="1">
    <location>
        <begin position="182"/>
        <end position="204"/>
    </location>
</feature>
<feature type="compositionally biased region" description="Basic and acidic residues" evidence="1">
    <location>
        <begin position="56"/>
        <end position="90"/>
    </location>
</feature>
<reference evidence="2" key="1">
    <citation type="submission" date="2020-03" db="EMBL/GenBank/DDBJ databases">
        <authorList>
            <person name="Weist P."/>
        </authorList>
    </citation>
    <scope>NUCLEOTIDE SEQUENCE</scope>
</reference>
<name>A0A9N7UB14_PLEPL</name>
<dbReference type="Proteomes" id="UP001153269">
    <property type="component" value="Unassembled WGS sequence"/>
</dbReference>
<accession>A0A9N7UB14</accession>
<feature type="compositionally biased region" description="Polar residues" evidence="1">
    <location>
        <begin position="1"/>
        <end position="18"/>
    </location>
</feature>
<protein>
    <submittedName>
        <fullName evidence="2">Uncharacterized protein</fullName>
    </submittedName>
</protein>
<gene>
    <name evidence="2" type="ORF">PLEPLA_LOCUS16487</name>
</gene>
<evidence type="ECO:0000313" key="2">
    <source>
        <dbReference type="EMBL" id="CAB1428514.1"/>
    </source>
</evidence>
<evidence type="ECO:0000313" key="3">
    <source>
        <dbReference type="Proteomes" id="UP001153269"/>
    </source>
</evidence>
<feature type="region of interest" description="Disordered" evidence="1">
    <location>
        <begin position="126"/>
        <end position="154"/>
    </location>
</feature>
<feature type="compositionally biased region" description="Basic and acidic residues" evidence="1">
    <location>
        <begin position="129"/>
        <end position="151"/>
    </location>
</feature>
<feature type="region of interest" description="Disordered" evidence="1">
    <location>
        <begin position="277"/>
        <end position="301"/>
    </location>
</feature>
<keyword evidence="3" id="KW-1185">Reference proteome</keyword>
<dbReference type="AlphaFoldDB" id="A0A9N7UB14"/>
<feature type="compositionally biased region" description="Acidic residues" evidence="1">
    <location>
        <begin position="386"/>
        <end position="407"/>
    </location>
</feature>
<feature type="compositionally biased region" description="Polar residues" evidence="1">
    <location>
        <begin position="92"/>
        <end position="105"/>
    </location>
</feature>
<evidence type="ECO:0000256" key="1">
    <source>
        <dbReference type="SAM" id="MobiDB-lite"/>
    </source>
</evidence>
<sequence>MWSLTPTAANVDTGSQESKVLHVGNGEFGASAQSKDIHFVASGQTTTNSSSRRKQRSSESKPRRWTQKIKERWMDRQGSSVKREKEDGGRVDQNTQQGTEISPQKQPLPAEHLIITSHKEEEGTLVSLDGREAPPPHTDDSCLEERFRPSSDTEFGLGSFSLLEEIVTGQEWARFLNPNLPAASANQRPSVEPPSQLKRPPDFSMAQISPDRYYQSVNMEVSEGKQQQHVLVVDQPEPMEEWLPGERGRGQQPRPQSFVERADILDNPLLKRIQLNRKRHHHSAARDARLATDETASASSQRVISSHVMDETAESQHDVLMPLNPLMSPPAPLPPFKPVAPAPRGVLKHSMFLDSEPSMEIVTKRRRVEENRRVHFSEEVLTIDPPELDMDAEDSEDDSGAEDDSVIEQECEVEQVEMEKAEAAAAAAAAAAVAEVAARRSVLPAWIQALKRRNTGRKHR</sequence>
<organism evidence="2 3">
    <name type="scientific">Pleuronectes platessa</name>
    <name type="common">European plaice</name>
    <dbReference type="NCBI Taxonomy" id="8262"/>
    <lineage>
        <taxon>Eukaryota</taxon>
        <taxon>Metazoa</taxon>
        <taxon>Chordata</taxon>
        <taxon>Craniata</taxon>
        <taxon>Vertebrata</taxon>
        <taxon>Euteleostomi</taxon>
        <taxon>Actinopterygii</taxon>
        <taxon>Neopterygii</taxon>
        <taxon>Teleostei</taxon>
        <taxon>Neoteleostei</taxon>
        <taxon>Acanthomorphata</taxon>
        <taxon>Carangaria</taxon>
        <taxon>Pleuronectiformes</taxon>
        <taxon>Pleuronectoidei</taxon>
        <taxon>Pleuronectidae</taxon>
        <taxon>Pleuronectes</taxon>
    </lineage>
</organism>